<dbReference type="GO" id="GO:0008168">
    <property type="term" value="F:methyltransferase activity"/>
    <property type="evidence" value="ECO:0007669"/>
    <property type="project" value="UniProtKB-KW"/>
</dbReference>
<protein>
    <submittedName>
        <fullName evidence="1">Methyltransferase type 11</fullName>
    </submittedName>
</protein>
<evidence type="ECO:0000313" key="1">
    <source>
        <dbReference type="EMBL" id="PPA76329.1"/>
    </source>
</evidence>
<organism evidence="1 2">
    <name type="scientific">Achromobacter spanius</name>
    <dbReference type="NCBI Taxonomy" id="217203"/>
    <lineage>
        <taxon>Bacteria</taxon>
        <taxon>Pseudomonadati</taxon>
        <taxon>Pseudomonadota</taxon>
        <taxon>Betaproteobacteria</taxon>
        <taxon>Burkholderiales</taxon>
        <taxon>Alcaligenaceae</taxon>
        <taxon>Achromobacter</taxon>
    </lineage>
</organism>
<sequence length="84" mass="9090">MTNPPARFKPALAYADCGRTQGPMRCAAFFTVQLLDGFETMRDAVAGRLPTVFAQAELAQGTKTGHFIAAFCILSLHRVIEEGS</sequence>
<dbReference type="AlphaFoldDB" id="A0A2S5GTK5"/>
<dbReference type="RefSeq" id="WP_006226045.1">
    <property type="nucleotide sequence ID" value="NZ_PREU01000004.1"/>
</dbReference>
<evidence type="ECO:0000313" key="2">
    <source>
        <dbReference type="Proteomes" id="UP000239990"/>
    </source>
</evidence>
<accession>A0A2S5GTK5</accession>
<dbReference type="GO" id="GO:0032259">
    <property type="term" value="P:methylation"/>
    <property type="evidence" value="ECO:0007669"/>
    <property type="project" value="UniProtKB-KW"/>
</dbReference>
<dbReference type="Proteomes" id="UP000239990">
    <property type="component" value="Unassembled WGS sequence"/>
</dbReference>
<gene>
    <name evidence="1" type="ORF">C4E15_11745</name>
</gene>
<keyword evidence="1" id="KW-0489">Methyltransferase</keyword>
<proteinExistence type="predicted"/>
<name>A0A2S5GTK5_9BURK</name>
<dbReference type="OrthoDB" id="8595155at2"/>
<reference evidence="1 2" key="1">
    <citation type="submission" date="2018-02" db="EMBL/GenBank/DDBJ databases">
        <title>Draft Genome of Achromobacter spanius stain 6.</title>
        <authorList>
            <person name="Gunasekera T.S."/>
            <person name="Radwan O."/>
            <person name="Ruiz O.N."/>
        </authorList>
    </citation>
    <scope>NUCLEOTIDE SEQUENCE [LARGE SCALE GENOMIC DNA]</scope>
    <source>
        <strain evidence="1 2">6</strain>
    </source>
</reference>
<dbReference type="EMBL" id="PREU01000004">
    <property type="protein sequence ID" value="PPA76329.1"/>
    <property type="molecule type" value="Genomic_DNA"/>
</dbReference>
<keyword evidence="1" id="KW-0808">Transferase</keyword>
<comment type="caution">
    <text evidence="1">The sequence shown here is derived from an EMBL/GenBank/DDBJ whole genome shotgun (WGS) entry which is preliminary data.</text>
</comment>